<dbReference type="Pfam" id="PF01096">
    <property type="entry name" value="Zn_ribbon_TFIIS"/>
    <property type="match status" value="1"/>
</dbReference>
<proteinExistence type="inferred from homology"/>
<keyword evidence="2 8" id="KW-0240">DNA-directed RNA polymerase</keyword>
<dbReference type="GO" id="GO:0005730">
    <property type="term" value="C:nucleolus"/>
    <property type="evidence" value="ECO:0007669"/>
    <property type="project" value="UniProtKB-SubCell"/>
</dbReference>
<evidence type="ECO:0000256" key="1">
    <source>
        <dbReference type="ARBA" id="ARBA00004604"/>
    </source>
</evidence>
<dbReference type="GO" id="GO:0003676">
    <property type="term" value="F:nucleic acid binding"/>
    <property type="evidence" value="ECO:0007669"/>
    <property type="project" value="InterPro"/>
</dbReference>
<evidence type="ECO:0000256" key="11">
    <source>
        <dbReference type="RuleBase" id="RU003474"/>
    </source>
</evidence>
<feature type="binding site" evidence="9">
    <location>
        <position position="32"/>
    </location>
    <ligand>
        <name>Zn(2+)</name>
        <dbReference type="ChEBI" id="CHEBI:29105"/>
        <label>1</label>
    </ligand>
</feature>
<dbReference type="SMART" id="SM00440">
    <property type="entry name" value="ZnF_C2C2"/>
    <property type="match status" value="1"/>
</dbReference>
<evidence type="ECO:0000256" key="8">
    <source>
        <dbReference type="PIRNR" id="PIRNR005586"/>
    </source>
</evidence>
<dbReference type="EMBL" id="JAPDFW010000067">
    <property type="protein sequence ID" value="KAJ5074967.1"/>
    <property type="molecule type" value="Genomic_DNA"/>
</dbReference>
<sequence length="115" mass="13529">MSGIKFCPECNNMLRPAEDRKEKKLRYVCDNCHHSEYSENARIYVNHIKTYQLEETDLHLDYGSDPTLPRTDRECDSCQQTEAVFFQVPNRKGEETMELEFRCVGCGKKLIHDHN</sequence>
<feature type="domain" description="TFIIS-type" evidence="12">
    <location>
        <begin position="71"/>
        <end position="111"/>
    </location>
</feature>
<evidence type="ECO:0000256" key="5">
    <source>
        <dbReference type="ARBA" id="ARBA00022833"/>
    </source>
</evidence>
<dbReference type="GO" id="GO:0008270">
    <property type="term" value="F:zinc ion binding"/>
    <property type="evidence" value="ECO:0007669"/>
    <property type="project" value="UniProtKB-KW"/>
</dbReference>
<feature type="zinc finger region" description="C4-type" evidence="10">
    <location>
        <begin position="7"/>
        <end position="32"/>
    </location>
</feature>
<dbReference type="GO" id="GO:0001193">
    <property type="term" value="P:maintenance of transcriptional fidelity during transcription elongation by RNA polymerase II"/>
    <property type="evidence" value="ECO:0007669"/>
    <property type="project" value="TreeGrafter"/>
</dbReference>
<dbReference type="Gene3D" id="2.20.25.10">
    <property type="match status" value="2"/>
</dbReference>
<dbReference type="SMART" id="SM00661">
    <property type="entry name" value="RPOL9"/>
    <property type="match status" value="1"/>
</dbReference>
<keyword evidence="3 9" id="KW-0479">Metal-binding</keyword>
<keyword evidence="6 8" id="KW-0804">Transcription</keyword>
<dbReference type="EMBL" id="JAPDFW010000067">
    <property type="protein sequence ID" value="KAJ5074988.1"/>
    <property type="molecule type" value="Genomic_DNA"/>
</dbReference>
<dbReference type="PROSITE" id="PS51133">
    <property type="entry name" value="ZF_TFIIS_2"/>
    <property type="match status" value="1"/>
</dbReference>
<dbReference type="InterPro" id="IPR012164">
    <property type="entry name" value="Rpa12/Rpb9/Rpc10/TFS"/>
</dbReference>
<comment type="similarity">
    <text evidence="8 11">Belongs to the archaeal rpoM/eukaryotic RPA12/RPB9/RPC11 RNA polymerase family.</text>
</comment>
<keyword evidence="15" id="KW-1185">Reference proteome</keyword>
<evidence type="ECO:0000313" key="15">
    <source>
        <dbReference type="Proteomes" id="UP001149090"/>
    </source>
</evidence>
<dbReference type="PANTHER" id="PTHR11239">
    <property type="entry name" value="DNA-DIRECTED RNA POLYMERASE"/>
    <property type="match status" value="1"/>
</dbReference>
<keyword evidence="5 9" id="KW-0862">Zinc</keyword>
<keyword evidence="4 10" id="KW-0863">Zinc-finger</keyword>
<dbReference type="AlphaFoldDB" id="A0A9Q0LLG3"/>
<feature type="binding site" evidence="9">
    <location>
        <position position="10"/>
    </location>
    <ligand>
        <name>Zn(2+)</name>
        <dbReference type="ChEBI" id="CHEBI:29105"/>
        <label>1</label>
    </ligand>
</feature>
<feature type="binding site" evidence="9">
    <location>
        <position position="103"/>
    </location>
    <ligand>
        <name>Zn(2+)</name>
        <dbReference type="ChEBI" id="CHEBI:29105"/>
        <label>2</label>
    </ligand>
</feature>
<evidence type="ECO:0000256" key="6">
    <source>
        <dbReference type="ARBA" id="ARBA00023163"/>
    </source>
</evidence>
<dbReference type="OMA" id="EVADNSC"/>
<dbReference type="PANTHER" id="PTHR11239:SF1">
    <property type="entry name" value="DNA-DIRECTED RNA POLYMERASE II SUBUNIT RPB9"/>
    <property type="match status" value="1"/>
</dbReference>
<dbReference type="GO" id="GO:0005665">
    <property type="term" value="C:RNA polymerase II, core complex"/>
    <property type="evidence" value="ECO:0007669"/>
    <property type="project" value="TreeGrafter"/>
</dbReference>
<organism evidence="14 15">
    <name type="scientific">Anaeramoeba ignava</name>
    <name type="common">Anaerobic marine amoeba</name>
    <dbReference type="NCBI Taxonomy" id="1746090"/>
    <lineage>
        <taxon>Eukaryota</taxon>
        <taxon>Metamonada</taxon>
        <taxon>Anaeramoebidae</taxon>
        <taxon>Anaeramoeba</taxon>
    </lineage>
</organism>
<feature type="binding site" evidence="9">
    <location>
        <position position="7"/>
    </location>
    <ligand>
        <name>Zn(2+)</name>
        <dbReference type="ChEBI" id="CHEBI:29105"/>
        <label>1</label>
    </ligand>
</feature>
<evidence type="ECO:0000256" key="10">
    <source>
        <dbReference type="PIRSR" id="PIRSR005586-2"/>
    </source>
</evidence>
<feature type="binding site" evidence="9">
    <location>
        <position position="78"/>
    </location>
    <ligand>
        <name>Zn(2+)</name>
        <dbReference type="ChEBI" id="CHEBI:29105"/>
        <label>2</label>
    </ligand>
</feature>
<comment type="function">
    <text evidence="8">DNA-dependent RNA polymerase catalyzes the transcription of DNA into RNA using the four ribonucleoside triphosphates as substrates.</text>
</comment>
<reference evidence="14" key="1">
    <citation type="submission" date="2022-10" db="EMBL/GenBank/DDBJ databases">
        <title>Novel sulphate-reducing endosymbionts in the free-living metamonad Anaeramoeba.</title>
        <authorList>
            <person name="Jerlstrom-Hultqvist J."/>
            <person name="Cepicka I."/>
            <person name="Gallot-Lavallee L."/>
            <person name="Salas-Leiva D."/>
            <person name="Curtis B.A."/>
            <person name="Zahonova K."/>
            <person name="Pipaliya S."/>
            <person name="Dacks J."/>
            <person name="Roger A.J."/>
        </authorList>
    </citation>
    <scope>NUCLEOTIDE SEQUENCE</scope>
    <source>
        <strain evidence="14">BMAN</strain>
    </source>
</reference>
<feature type="binding site" evidence="9">
    <location>
        <position position="75"/>
    </location>
    <ligand>
        <name>Zn(2+)</name>
        <dbReference type="ChEBI" id="CHEBI:29105"/>
        <label>2</label>
    </ligand>
</feature>
<dbReference type="GO" id="GO:0006367">
    <property type="term" value="P:transcription initiation at RNA polymerase II promoter"/>
    <property type="evidence" value="ECO:0007669"/>
    <property type="project" value="TreeGrafter"/>
</dbReference>
<dbReference type="Pfam" id="PF02150">
    <property type="entry name" value="Zn_ribbon_RPB9"/>
    <property type="match status" value="1"/>
</dbReference>
<evidence type="ECO:0000256" key="7">
    <source>
        <dbReference type="ARBA" id="ARBA00023242"/>
    </source>
</evidence>
<dbReference type="InterPro" id="IPR001222">
    <property type="entry name" value="Znf_TFIIS"/>
</dbReference>
<comment type="caution">
    <text evidence="14">The sequence shown here is derived from an EMBL/GenBank/DDBJ whole genome shotgun (WGS) entry which is preliminary data.</text>
</comment>
<dbReference type="Proteomes" id="UP001149090">
    <property type="component" value="Unassembled WGS sequence"/>
</dbReference>
<dbReference type="OrthoDB" id="282270at2759"/>
<dbReference type="PROSITE" id="PS01030">
    <property type="entry name" value="RNA_POL_M_15KD"/>
    <property type="match status" value="1"/>
</dbReference>
<accession>A0A9Q0LLG3</accession>
<evidence type="ECO:0000313" key="13">
    <source>
        <dbReference type="EMBL" id="KAJ5074967.1"/>
    </source>
</evidence>
<feature type="binding site" evidence="9">
    <location>
        <position position="106"/>
    </location>
    <ligand>
        <name>Zn(2+)</name>
        <dbReference type="ChEBI" id="CHEBI:29105"/>
        <label>2</label>
    </ligand>
</feature>
<gene>
    <name evidence="13" type="ORF">M0811_07671</name>
    <name evidence="14" type="ORF">M0811_07692</name>
</gene>
<dbReference type="InterPro" id="IPR019761">
    <property type="entry name" value="DNA-dir_RNA_pol-M_15_CS"/>
</dbReference>
<comment type="subcellular location">
    <subcellularLocation>
        <location evidence="1">Nucleus</location>
        <location evidence="1">Nucleolus</location>
    </subcellularLocation>
</comment>
<evidence type="ECO:0000256" key="4">
    <source>
        <dbReference type="ARBA" id="ARBA00022771"/>
    </source>
</evidence>
<protein>
    <recommendedName>
        <fullName evidence="8">DNA-directed RNA polymerase subunit</fullName>
    </recommendedName>
</protein>
<feature type="binding site" evidence="9">
    <location>
        <position position="29"/>
    </location>
    <ligand>
        <name>Zn(2+)</name>
        <dbReference type="ChEBI" id="CHEBI:29105"/>
        <label>1</label>
    </ligand>
</feature>
<evidence type="ECO:0000256" key="9">
    <source>
        <dbReference type="PIRSR" id="PIRSR005586-1"/>
    </source>
</evidence>
<dbReference type="GO" id="GO:0003899">
    <property type="term" value="F:DNA-directed RNA polymerase activity"/>
    <property type="evidence" value="ECO:0007669"/>
    <property type="project" value="InterPro"/>
</dbReference>
<dbReference type="SUPFAM" id="SSF57783">
    <property type="entry name" value="Zinc beta-ribbon"/>
    <property type="match status" value="2"/>
</dbReference>
<evidence type="ECO:0000256" key="2">
    <source>
        <dbReference type="ARBA" id="ARBA00022478"/>
    </source>
</evidence>
<dbReference type="InterPro" id="IPR001529">
    <property type="entry name" value="Zn_ribbon_RPB9"/>
</dbReference>
<evidence type="ECO:0000256" key="3">
    <source>
        <dbReference type="ARBA" id="ARBA00022723"/>
    </source>
</evidence>
<evidence type="ECO:0000259" key="12">
    <source>
        <dbReference type="PROSITE" id="PS51133"/>
    </source>
</evidence>
<name>A0A9Q0LLG3_ANAIG</name>
<evidence type="ECO:0000313" key="14">
    <source>
        <dbReference type="EMBL" id="KAJ5074988.1"/>
    </source>
</evidence>
<keyword evidence="7 8" id="KW-0539">Nucleus</keyword>
<dbReference type="PIRSF" id="PIRSF005586">
    <property type="entry name" value="RNApol_RpoM"/>
    <property type="match status" value="1"/>
</dbReference>
<dbReference type="GO" id="GO:0006283">
    <property type="term" value="P:transcription-coupled nucleotide-excision repair"/>
    <property type="evidence" value="ECO:0007669"/>
    <property type="project" value="TreeGrafter"/>
</dbReference>